<reference evidence="1 2" key="1">
    <citation type="journal article" date="2016" name="Mol. Biol. Evol.">
        <title>Comparative Genomics of Early-Diverging Mushroom-Forming Fungi Provides Insights into the Origins of Lignocellulose Decay Capabilities.</title>
        <authorList>
            <person name="Nagy L.G."/>
            <person name="Riley R."/>
            <person name="Tritt A."/>
            <person name="Adam C."/>
            <person name="Daum C."/>
            <person name="Floudas D."/>
            <person name="Sun H."/>
            <person name="Yadav J.S."/>
            <person name="Pangilinan J."/>
            <person name="Larsson K.H."/>
            <person name="Matsuura K."/>
            <person name="Barry K."/>
            <person name="Labutti K."/>
            <person name="Kuo R."/>
            <person name="Ohm R.A."/>
            <person name="Bhattacharya S.S."/>
            <person name="Shirouzu T."/>
            <person name="Yoshinaga Y."/>
            <person name="Martin F.M."/>
            <person name="Grigoriev I.V."/>
            <person name="Hibbett D.S."/>
        </authorList>
    </citation>
    <scope>NUCLEOTIDE SEQUENCE [LARGE SCALE GENOMIC DNA]</scope>
    <source>
        <strain evidence="1 2">CBS 109695</strain>
    </source>
</reference>
<evidence type="ECO:0000313" key="1">
    <source>
        <dbReference type="EMBL" id="KZP16728.1"/>
    </source>
</evidence>
<name>A0A166FEU7_9AGAM</name>
<proteinExistence type="predicted"/>
<dbReference type="Proteomes" id="UP000076532">
    <property type="component" value="Unassembled WGS sequence"/>
</dbReference>
<feature type="non-terminal residue" evidence="1">
    <location>
        <position position="76"/>
    </location>
</feature>
<accession>A0A166FEU7</accession>
<evidence type="ECO:0000313" key="2">
    <source>
        <dbReference type="Proteomes" id="UP000076532"/>
    </source>
</evidence>
<sequence>MASRASVFYTLQSKCPEVPGRPDSYILATHAFSDSSRSAKCFKPGHVLYVCLHWKKCCPSMPPTQENMWAMLPDGL</sequence>
<keyword evidence="2" id="KW-1185">Reference proteome</keyword>
<protein>
    <submittedName>
        <fullName evidence="1">Uncharacterized protein</fullName>
    </submittedName>
</protein>
<dbReference type="EMBL" id="KV417590">
    <property type="protein sequence ID" value="KZP16728.1"/>
    <property type="molecule type" value="Genomic_DNA"/>
</dbReference>
<gene>
    <name evidence="1" type="ORF">FIBSPDRAFT_865699</name>
</gene>
<organism evidence="1 2">
    <name type="scientific">Athelia psychrophila</name>
    <dbReference type="NCBI Taxonomy" id="1759441"/>
    <lineage>
        <taxon>Eukaryota</taxon>
        <taxon>Fungi</taxon>
        <taxon>Dikarya</taxon>
        <taxon>Basidiomycota</taxon>
        <taxon>Agaricomycotina</taxon>
        <taxon>Agaricomycetes</taxon>
        <taxon>Agaricomycetidae</taxon>
        <taxon>Atheliales</taxon>
        <taxon>Atheliaceae</taxon>
        <taxon>Athelia</taxon>
    </lineage>
</organism>
<dbReference type="AlphaFoldDB" id="A0A166FEU7"/>